<evidence type="ECO:0000256" key="13">
    <source>
        <dbReference type="ARBA" id="ARBA00022491"/>
    </source>
</evidence>
<evidence type="ECO:0000256" key="22">
    <source>
        <dbReference type="ARBA" id="ARBA00022782"/>
    </source>
</evidence>
<evidence type="ECO:0000256" key="21">
    <source>
        <dbReference type="ARBA" id="ARBA00022776"/>
    </source>
</evidence>
<sequence>MSTINVKKLKVNELKDELKKRNLSDKGLKADLMDRLQAALDEEALESMEANEGEEPANDGDGNGVSVDEEMGEGEEEGDEEDEMDPMLKEDVDDMEKIDTEDGDADKDTNADQKNKKGVKRRREEHGRGYFEFIEENKYSCASFKSPVPPLEEEDEELDETKVCLDSYNCDLHFKVSRDRYSASSLTMESFAYLWSGGKATHGVNQGKACFEMKVTEKIPVKHISSKNLEIHDVQVGWSLATGSLLLGEEEFSFGYSWKGKKTTNCVTEDFGEPYEENDVICCLIDFEGEEVVLSFSKNGGEPAVAFQVQKDSLNGQALFPHVICRNCAVEFNFGQMETPYFPQPEGYTFMQQIPVDERVRGVKGPQTKADCEIIVMVGLPGSGKTTWVKNQVQQNPGKYYILGSDTIVDKMMINSLKRQSKDITKLSTISQRAPLFLGKFIEIAARKKRNYILDHTNLSAPGQKRKMCLFAGFKRKAVVVCPSDEEYKQRVQKKVESDGKDVPEHALLKMKGFFALPEEGDSFSEVVYAELPKADAAKLLDQYKEESKSALPAEKKPNQGSTAPKRGGGPRGGGRGGKNHSSPEVVTVATLATRTALGTAGTVGTLATGTAWTRPRPLTRAGSKGSVSSCTSLMIHEQKVIRPVCL</sequence>
<evidence type="ECO:0000256" key="4">
    <source>
        <dbReference type="ARBA" id="ARBA00004300"/>
    </source>
</evidence>
<feature type="compositionally biased region" description="Basic and acidic residues" evidence="40">
    <location>
        <begin position="546"/>
        <end position="558"/>
    </location>
</feature>
<dbReference type="Pfam" id="PF13671">
    <property type="entry name" value="AAA_33"/>
    <property type="match status" value="1"/>
</dbReference>
<keyword evidence="14" id="KW-1017">Isopeptide bond</keyword>
<feature type="compositionally biased region" description="Gly residues" evidence="40">
    <location>
        <begin position="567"/>
        <end position="577"/>
    </location>
</feature>
<dbReference type="Pfam" id="PF00622">
    <property type="entry name" value="SPRY"/>
    <property type="match status" value="1"/>
</dbReference>
<proteinExistence type="predicted"/>
<dbReference type="Gene3D" id="2.60.120.920">
    <property type="match status" value="1"/>
</dbReference>
<dbReference type="GO" id="GO:0003723">
    <property type="term" value="F:RNA binding"/>
    <property type="evidence" value="ECO:0007669"/>
    <property type="project" value="UniProtKB-ARBA"/>
</dbReference>
<dbReference type="InterPro" id="IPR036361">
    <property type="entry name" value="SAP_dom_sf"/>
</dbReference>
<dbReference type="Ensembl" id="ENSNFUT00015027124.1">
    <property type="protein sequence ID" value="ENSNFUP00015025952.1"/>
    <property type="gene ID" value="ENSNFUG00015012457.1"/>
</dbReference>
<feature type="compositionally biased region" description="Acidic residues" evidence="40">
    <location>
        <begin position="40"/>
        <end position="58"/>
    </location>
</feature>
<evidence type="ECO:0000256" key="20">
    <source>
        <dbReference type="ARBA" id="ARBA00022765"/>
    </source>
</evidence>
<evidence type="ECO:0000256" key="36">
    <source>
        <dbReference type="ARBA" id="ARBA00023306"/>
    </source>
</evidence>
<evidence type="ECO:0000256" key="3">
    <source>
        <dbReference type="ARBA" id="ARBA00004241"/>
    </source>
</evidence>
<dbReference type="GO" id="GO:0009986">
    <property type="term" value="C:cell surface"/>
    <property type="evidence" value="ECO:0007669"/>
    <property type="project" value="UniProtKB-SubCell"/>
</dbReference>
<dbReference type="Gene3D" id="3.40.50.300">
    <property type="entry name" value="P-loop containing nucleotide triphosphate hydrolases"/>
    <property type="match status" value="1"/>
</dbReference>
<evidence type="ECO:0000256" key="28">
    <source>
        <dbReference type="ARBA" id="ARBA00022990"/>
    </source>
</evidence>
<protein>
    <recommendedName>
        <fullName evidence="38">Heterogeneous nuclear ribonucleoprotein U</fullName>
    </recommendedName>
    <alternativeName>
        <fullName evidence="39">Scaffold-attachment factor A</fullName>
    </alternativeName>
</protein>
<evidence type="ECO:0000256" key="24">
    <source>
        <dbReference type="ARBA" id="ARBA00022840"/>
    </source>
</evidence>
<dbReference type="GO" id="GO:0016363">
    <property type="term" value="C:nuclear matrix"/>
    <property type="evidence" value="ECO:0007669"/>
    <property type="project" value="UniProtKB-SubCell"/>
</dbReference>
<name>A0A8C6LXC8_NOTFU</name>
<dbReference type="GO" id="GO:0030154">
    <property type="term" value="P:cell differentiation"/>
    <property type="evidence" value="ECO:0007669"/>
    <property type="project" value="UniProtKB-KW"/>
</dbReference>
<evidence type="ECO:0000256" key="11">
    <source>
        <dbReference type="ARBA" id="ARBA00022481"/>
    </source>
</evidence>
<organism evidence="43 44">
    <name type="scientific">Nothobranchius furzeri</name>
    <name type="common">Turquoise killifish</name>
    <dbReference type="NCBI Taxonomy" id="105023"/>
    <lineage>
        <taxon>Eukaryota</taxon>
        <taxon>Metazoa</taxon>
        <taxon>Chordata</taxon>
        <taxon>Craniata</taxon>
        <taxon>Vertebrata</taxon>
        <taxon>Euteleostomi</taxon>
        <taxon>Actinopterygii</taxon>
        <taxon>Neopterygii</taxon>
        <taxon>Teleostei</taxon>
        <taxon>Neoteleostei</taxon>
        <taxon>Acanthomorphata</taxon>
        <taxon>Ovalentaria</taxon>
        <taxon>Atherinomorphae</taxon>
        <taxon>Cyprinodontiformes</taxon>
        <taxon>Nothobranchiidae</taxon>
        <taxon>Nothobranchius</taxon>
    </lineage>
</organism>
<keyword evidence="15" id="KW-0597">Phosphoprotein</keyword>
<evidence type="ECO:0000256" key="12">
    <source>
        <dbReference type="ARBA" id="ARBA00022490"/>
    </source>
</evidence>
<dbReference type="GO" id="GO:0016607">
    <property type="term" value="C:nuclear speck"/>
    <property type="evidence" value="ECO:0007669"/>
    <property type="project" value="UniProtKB-SubCell"/>
</dbReference>
<dbReference type="CDD" id="cd12884">
    <property type="entry name" value="SPRY_hnRNP"/>
    <property type="match status" value="1"/>
</dbReference>
<dbReference type="GO" id="GO:0000922">
    <property type="term" value="C:spindle pole"/>
    <property type="evidence" value="ECO:0007669"/>
    <property type="project" value="UniProtKB-SubCell"/>
</dbReference>
<evidence type="ECO:0000256" key="6">
    <source>
        <dbReference type="ARBA" id="ARBA00004463"/>
    </source>
</evidence>
<keyword evidence="33" id="KW-0206">Cytoskeleton</keyword>
<evidence type="ECO:0000256" key="17">
    <source>
        <dbReference type="ARBA" id="ARBA00022664"/>
    </source>
</evidence>
<dbReference type="GeneTree" id="ENSGT00940000156546"/>
<dbReference type="GO" id="GO:0005813">
    <property type="term" value="C:centrosome"/>
    <property type="evidence" value="ECO:0007669"/>
    <property type="project" value="UniProtKB-SubCell"/>
</dbReference>
<evidence type="ECO:0000256" key="8">
    <source>
        <dbReference type="ARBA" id="ARBA00004647"/>
    </source>
</evidence>
<evidence type="ECO:0000256" key="15">
    <source>
        <dbReference type="ARBA" id="ARBA00022553"/>
    </source>
</evidence>
<keyword evidence="37" id="KW-0137">Centromere</keyword>
<dbReference type="InterPro" id="IPR003877">
    <property type="entry name" value="SPRY_dom"/>
</dbReference>
<keyword evidence="20" id="KW-0013">ADP-ribosylation</keyword>
<keyword evidence="21" id="KW-0498">Mitosis</keyword>
<keyword evidence="44" id="KW-1185">Reference proteome</keyword>
<dbReference type="SUPFAM" id="SSF49899">
    <property type="entry name" value="Concanavalin A-like lectins/glucanases"/>
    <property type="match status" value="1"/>
</dbReference>
<evidence type="ECO:0000259" key="41">
    <source>
        <dbReference type="PROSITE" id="PS50188"/>
    </source>
</evidence>
<feature type="domain" description="B30.2/SPRY" evidence="41">
    <location>
        <begin position="143"/>
        <end position="339"/>
    </location>
</feature>
<evidence type="ECO:0000256" key="27">
    <source>
        <dbReference type="ARBA" id="ARBA00022934"/>
    </source>
</evidence>
<dbReference type="GO" id="GO:0005524">
    <property type="term" value="F:ATP binding"/>
    <property type="evidence" value="ECO:0007669"/>
    <property type="project" value="UniProtKB-KW"/>
</dbReference>
<dbReference type="InterPro" id="IPR035778">
    <property type="entry name" value="SPRY_hnRNP_U"/>
</dbReference>
<accession>A0A8C6LXC8</accession>
<evidence type="ECO:0000256" key="31">
    <source>
        <dbReference type="ARBA" id="ARBA00023163"/>
    </source>
</evidence>
<dbReference type="PANTHER" id="PTHR12381">
    <property type="entry name" value="HETEROGENEOUS NUCLEAR RIBONUCLEOPROTEIN U FAMILY MEMBER"/>
    <property type="match status" value="1"/>
</dbReference>
<dbReference type="GO" id="GO:0045944">
    <property type="term" value="P:positive regulation of transcription by RNA polymerase II"/>
    <property type="evidence" value="ECO:0007669"/>
    <property type="project" value="TreeGrafter"/>
</dbReference>
<keyword evidence="32" id="KW-0508">mRNA splicing</keyword>
<evidence type="ECO:0000256" key="32">
    <source>
        <dbReference type="ARBA" id="ARBA00023187"/>
    </source>
</evidence>
<dbReference type="SMART" id="SM00449">
    <property type="entry name" value="SPRY"/>
    <property type="match status" value="1"/>
</dbReference>
<feature type="compositionally biased region" description="Basic and acidic residues" evidence="40">
    <location>
        <begin position="86"/>
        <end position="115"/>
    </location>
</feature>
<evidence type="ECO:0000256" key="2">
    <source>
        <dbReference type="ARBA" id="ARBA00004214"/>
    </source>
</evidence>
<evidence type="ECO:0000256" key="37">
    <source>
        <dbReference type="ARBA" id="ARBA00023328"/>
    </source>
</evidence>
<keyword evidence="16" id="KW-0132">Cell division</keyword>
<evidence type="ECO:0000256" key="18">
    <source>
        <dbReference type="ARBA" id="ARBA00022728"/>
    </source>
</evidence>
<dbReference type="FunFam" id="3.40.50.300:FF:000376">
    <property type="entry name" value="Putative heterogeneous nuclear ribonucleoprotein U"/>
    <property type="match status" value="1"/>
</dbReference>
<keyword evidence="28" id="KW-0007">Acetylation</keyword>
<evidence type="ECO:0000313" key="44">
    <source>
        <dbReference type="Proteomes" id="UP000694548"/>
    </source>
</evidence>
<dbReference type="InterPro" id="IPR013320">
    <property type="entry name" value="ConA-like_dom_sf"/>
</dbReference>
<reference evidence="43" key="2">
    <citation type="submission" date="2025-08" db="UniProtKB">
        <authorList>
            <consortium name="Ensembl"/>
        </authorList>
    </citation>
    <scope>IDENTIFICATION</scope>
</reference>
<keyword evidence="23" id="KW-0995">Kinetochore</keyword>
<evidence type="ECO:0000256" key="10">
    <source>
        <dbReference type="ARBA" id="ARBA00022473"/>
    </source>
</evidence>
<keyword evidence="11" id="KW-0488">Methylation</keyword>
<evidence type="ECO:0000256" key="40">
    <source>
        <dbReference type="SAM" id="MobiDB-lite"/>
    </source>
</evidence>
<dbReference type="GO" id="GO:0005681">
    <property type="term" value="C:spliceosomal complex"/>
    <property type="evidence" value="ECO:0007669"/>
    <property type="project" value="UniProtKB-KW"/>
</dbReference>
<dbReference type="FunFam" id="2.60.120.920:FF:000006">
    <property type="entry name" value="heterogeneous nuclear ribonucleoprotein U isoform X1"/>
    <property type="match status" value="1"/>
</dbReference>
<evidence type="ECO:0000256" key="1">
    <source>
        <dbReference type="ARBA" id="ARBA00004109"/>
    </source>
</evidence>
<feature type="compositionally biased region" description="Acidic residues" evidence="40">
    <location>
        <begin position="67"/>
        <end position="85"/>
    </location>
</feature>
<evidence type="ECO:0000259" key="42">
    <source>
        <dbReference type="PROSITE" id="PS50800"/>
    </source>
</evidence>
<dbReference type="GO" id="GO:0000380">
    <property type="term" value="P:alternative mRNA splicing, via spliceosome"/>
    <property type="evidence" value="ECO:0007669"/>
    <property type="project" value="TreeGrafter"/>
</dbReference>
<dbReference type="PROSITE" id="PS50800">
    <property type="entry name" value="SAP"/>
    <property type="match status" value="1"/>
</dbReference>
<keyword evidence="17" id="KW-0507">mRNA processing</keyword>
<evidence type="ECO:0000256" key="25">
    <source>
        <dbReference type="ARBA" id="ARBA00022843"/>
    </source>
</evidence>
<dbReference type="InterPro" id="IPR003034">
    <property type="entry name" value="SAP_dom"/>
</dbReference>
<dbReference type="FunFam" id="1.10.720.30:FF:000004">
    <property type="entry name" value="heterogeneous nuclear ribonucleoprotein U isoform X1"/>
    <property type="match status" value="1"/>
</dbReference>
<dbReference type="PANTHER" id="PTHR12381:SF11">
    <property type="entry name" value="HETEROGENEOUS NUCLEAR RIBONUCLEOPROTEIN U"/>
    <property type="match status" value="1"/>
</dbReference>
<reference evidence="43" key="3">
    <citation type="submission" date="2025-09" db="UniProtKB">
        <authorList>
            <consortium name="Ensembl"/>
        </authorList>
    </citation>
    <scope>IDENTIFICATION</scope>
</reference>
<dbReference type="InterPro" id="IPR043136">
    <property type="entry name" value="B30.2/SPRY_sf"/>
</dbReference>
<evidence type="ECO:0000256" key="16">
    <source>
        <dbReference type="ARBA" id="ARBA00022618"/>
    </source>
</evidence>
<dbReference type="Proteomes" id="UP000694548">
    <property type="component" value="Chromosome sgr04"/>
</dbReference>
<evidence type="ECO:0000256" key="23">
    <source>
        <dbReference type="ARBA" id="ARBA00022838"/>
    </source>
</evidence>
<feature type="domain" description="SAP" evidence="42">
    <location>
        <begin position="6"/>
        <end position="40"/>
    </location>
</feature>
<dbReference type="InterPro" id="IPR001870">
    <property type="entry name" value="B30.2/SPRY"/>
</dbReference>
<evidence type="ECO:0000256" key="35">
    <source>
        <dbReference type="ARBA" id="ARBA00023274"/>
    </source>
</evidence>
<keyword evidence="24" id="KW-0067">ATP-binding</keyword>
<keyword evidence="10" id="KW-0217">Developmental protein</keyword>
<keyword evidence="19" id="KW-0547">Nucleotide-binding</keyword>
<keyword evidence="31" id="KW-0804">Transcription</keyword>
<evidence type="ECO:0000256" key="33">
    <source>
        <dbReference type="ARBA" id="ARBA00023212"/>
    </source>
</evidence>
<dbReference type="SUPFAM" id="SSF52540">
    <property type="entry name" value="P-loop containing nucleoside triphosphate hydrolases"/>
    <property type="match status" value="1"/>
</dbReference>
<evidence type="ECO:0000256" key="39">
    <source>
        <dbReference type="ARBA" id="ARBA00083838"/>
    </source>
</evidence>
<reference evidence="43" key="1">
    <citation type="submission" date="2014-08" db="EMBL/GenBank/DDBJ databases">
        <authorList>
            <person name="Senf B."/>
            <person name="Petzold A."/>
            <person name="Downie B.R."/>
            <person name="Koch P."/>
            <person name="Platzer M."/>
        </authorList>
    </citation>
    <scope>NUCLEOTIDE SEQUENCE [LARGE SCALE GENOMIC DNA]</scope>
    <source>
        <strain evidence="43">GRZ</strain>
    </source>
</reference>
<evidence type="ECO:0000313" key="43">
    <source>
        <dbReference type="Ensembl" id="ENSNFUP00015025952.1"/>
    </source>
</evidence>
<evidence type="ECO:0000256" key="19">
    <source>
        <dbReference type="ARBA" id="ARBA00022741"/>
    </source>
</evidence>
<dbReference type="InterPro" id="IPR027417">
    <property type="entry name" value="P-loop_NTPase"/>
</dbReference>
<dbReference type="GO" id="GO:0000776">
    <property type="term" value="C:kinetochore"/>
    <property type="evidence" value="ECO:0007669"/>
    <property type="project" value="UniProtKB-KW"/>
</dbReference>
<keyword evidence="36" id="KW-0131">Cell cycle</keyword>
<evidence type="ECO:0000256" key="7">
    <source>
        <dbReference type="ARBA" id="ARBA00004629"/>
    </source>
</evidence>
<keyword evidence="13" id="KW-0678">Repressor</keyword>
<evidence type="ECO:0000256" key="9">
    <source>
        <dbReference type="ARBA" id="ARBA00022454"/>
    </source>
</evidence>
<dbReference type="GO" id="GO:1990841">
    <property type="term" value="F:promoter-specific chromatin binding"/>
    <property type="evidence" value="ECO:0007669"/>
    <property type="project" value="TreeGrafter"/>
</dbReference>
<dbReference type="Gene3D" id="1.10.720.30">
    <property type="entry name" value="SAP domain"/>
    <property type="match status" value="1"/>
</dbReference>
<evidence type="ECO:0000256" key="34">
    <source>
        <dbReference type="ARBA" id="ARBA00023242"/>
    </source>
</evidence>
<keyword evidence="12" id="KW-0963">Cytoplasm</keyword>
<keyword evidence="34" id="KW-0539">Nucleus</keyword>
<dbReference type="SMART" id="SM00513">
    <property type="entry name" value="SAP"/>
    <property type="match status" value="1"/>
</dbReference>
<feature type="region of interest" description="Disordered" evidence="40">
    <location>
        <begin position="546"/>
        <end position="584"/>
    </location>
</feature>
<gene>
    <name evidence="43" type="primary">HNRNPU</name>
    <name evidence="43" type="synonym">hnrnpub</name>
</gene>
<feature type="region of interest" description="Disordered" evidence="40">
    <location>
        <begin position="39"/>
        <end position="123"/>
    </location>
</feature>
<evidence type="ECO:0000256" key="5">
    <source>
        <dbReference type="ARBA" id="ARBA00004324"/>
    </source>
</evidence>
<dbReference type="GO" id="GO:0051301">
    <property type="term" value="P:cell division"/>
    <property type="evidence" value="ECO:0007669"/>
    <property type="project" value="UniProtKB-KW"/>
</dbReference>
<evidence type="ECO:0000256" key="26">
    <source>
        <dbReference type="ARBA" id="ARBA00022853"/>
    </source>
</evidence>
<keyword evidence="35" id="KW-0687">Ribonucleoprotein</keyword>
<dbReference type="Pfam" id="PF02037">
    <property type="entry name" value="SAP"/>
    <property type="match status" value="1"/>
</dbReference>
<keyword evidence="26" id="KW-0156">Chromatin regulator</keyword>
<keyword evidence="25" id="KW-0832">Ubl conjugation</keyword>
<evidence type="ECO:0000256" key="30">
    <source>
        <dbReference type="ARBA" id="ARBA00023159"/>
    </source>
</evidence>
<dbReference type="PROSITE" id="PS50188">
    <property type="entry name" value="B302_SPRY"/>
    <property type="match status" value="1"/>
</dbReference>
<dbReference type="AlphaFoldDB" id="A0A8C6LXC8"/>
<keyword evidence="18" id="KW-0747">Spliceosome</keyword>
<dbReference type="SUPFAM" id="SSF68906">
    <property type="entry name" value="SAP domain"/>
    <property type="match status" value="1"/>
</dbReference>
<keyword evidence="29" id="KW-0805">Transcription regulation</keyword>
<evidence type="ECO:0000256" key="38">
    <source>
        <dbReference type="ARBA" id="ARBA00073300"/>
    </source>
</evidence>
<keyword evidence="9" id="KW-0158">Chromosome</keyword>
<dbReference type="GO" id="GO:0030496">
    <property type="term" value="C:midbody"/>
    <property type="evidence" value="ECO:0007669"/>
    <property type="project" value="UniProtKB-SubCell"/>
</dbReference>
<keyword evidence="27" id="KW-0164">Citrullination</keyword>
<dbReference type="GO" id="GO:0006325">
    <property type="term" value="P:chromatin organization"/>
    <property type="evidence" value="ECO:0007669"/>
    <property type="project" value="UniProtKB-KW"/>
</dbReference>
<evidence type="ECO:0000256" key="29">
    <source>
        <dbReference type="ARBA" id="ARBA00023015"/>
    </source>
</evidence>
<keyword evidence="22" id="KW-0221">Differentiation</keyword>
<evidence type="ECO:0000256" key="14">
    <source>
        <dbReference type="ARBA" id="ARBA00022499"/>
    </source>
</evidence>
<keyword evidence="30" id="KW-0010">Activator</keyword>
<comment type="subcellular location">
    <subcellularLocation>
        <location evidence="3">Cell surface</location>
    </subcellularLocation>
    <subcellularLocation>
        <location evidence="7">Chromosome</location>
        <location evidence="7">Centromere</location>
        <location evidence="7">Kinetochore</location>
    </subcellularLocation>
    <subcellularLocation>
        <location evidence="4">Cytoplasm</location>
        <location evidence="4">Cytoskeleton</location>
        <location evidence="4">Microtubule organizing center</location>
        <location evidence="4">Centrosome</location>
    </subcellularLocation>
    <subcellularLocation>
        <location evidence="8">Cytoplasm</location>
        <location evidence="8">Cytoskeleton</location>
        <location evidence="8">Spindle pole</location>
    </subcellularLocation>
    <subcellularLocation>
        <location evidence="6">Cytoplasmic granule</location>
    </subcellularLocation>
    <subcellularLocation>
        <location evidence="2">Midbody</location>
    </subcellularLocation>
    <subcellularLocation>
        <location evidence="1">Nucleus matrix</location>
    </subcellularLocation>
    <subcellularLocation>
        <location evidence="5">Nucleus speckle</location>
    </subcellularLocation>
</comment>